<evidence type="ECO:0000256" key="3">
    <source>
        <dbReference type="ARBA" id="ARBA00011901"/>
    </source>
</evidence>
<dbReference type="InterPro" id="IPR036366">
    <property type="entry name" value="PGBDSf"/>
</dbReference>
<dbReference type="SUPFAM" id="SSF47090">
    <property type="entry name" value="PGBD-like"/>
    <property type="match status" value="1"/>
</dbReference>
<dbReference type="Pfam" id="PF01471">
    <property type="entry name" value="PG_binding_1"/>
    <property type="match status" value="1"/>
</dbReference>
<evidence type="ECO:0000259" key="10">
    <source>
        <dbReference type="SMART" id="SM00644"/>
    </source>
</evidence>
<dbReference type="InterPro" id="IPR051206">
    <property type="entry name" value="NAMLAA_amidase_2"/>
</dbReference>
<dbReference type="GO" id="GO:0030420">
    <property type="term" value="P:establishment of competence for transformation"/>
    <property type="evidence" value="ECO:0007669"/>
    <property type="project" value="UniProtKB-KW"/>
</dbReference>
<evidence type="ECO:0000256" key="8">
    <source>
        <dbReference type="ARBA" id="ARBA00030881"/>
    </source>
</evidence>
<accession>A0A285NQJ5</accession>
<dbReference type="AlphaFoldDB" id="A0A285NQJ5"/>
<protein>
    <recommendedName>
        <fullName evidence="3">N-acetylmuramoyl-L-alanine amidase</fullName>
        <ecNumber evidence="3">3.5.1.28</ecNumber>
    </recommendedName>
    <alternativeName>
        <fullName evidence="9">Autolysin</fullName>
    </alternativeName>
    <alternativeName>
        <fullName evidence="8">Cell wall hydrolase</fullName>
    </alternativeName>
</protein>
<dbReference type="EMBL" id="OBEK01000002">
    <property type="protein sequence ID" value="SNZ09901.1"/>
    <property type="molecule type" value="Genomic_DNA"/>
</dbReference>
<proteinExistence type="inferred from homology"/>
<sequence length="315" mass="34693">MGIKVKKDFVSKSKYSIKCPNTMSAKYITFHNTANDASAQSEINYMKNNNNEVSYHYAVDDKQVIQGIPENRNAWHCGDGSGVNSGNRTSIGVEVCYSKSGGARYKAAEKLAIKFIAQLLHKKGWGINRVKKHQEWSGKYCPHRVLDEGRWNEVKQAIANELASLKGGKAEAVKKETKSSTSGSKGNANVREAQAFLNSRNYPRKAKFTKLIVDGYTGPKSLNAALRILQYYGGTDIDGIWGPKTQKATKVLSVHSYSKWWTHLAQSALVLRGVYVSIDGVYGSGTKAGVIKFQKSKKLIPDGIIGPQTWKALVG</sequence>
<dbReference type="Gene3D" id="3.40.80.10">
    <property type="entry name" value="Peptidoglycan recognition protein-like"/>
    <property type="match status" value="1"/>
</dbReference>
<reference evidence="12" key="1">
    <citation type="submission" date="2017-09" db="EMBL/GenBank/DDBJ databases">
        <authorList>
            <person name="Varghese N."/>
            <person name="Submissions S."/>
        </authorList>
    </citation>
    <scope>NUCLEOTIDE SEQUENCE [LARGE SCALE GENOMIC DNA]</scope>
    <source>
        <strain evidence="12">CGMCC 1.8913</strain>
    </source>
</reference>
<dbReference type="PANTHER" id="PTHR30417:SF11">
    <property type="entry name" value="N-ACETYLMURAMOYL-L-ALANINE AMIDASE XLYA"/>
    <property type="match status" value="1"/>
</dbReference>
<name>A0A285NQJ5_9BACI</name>
<evidence type="ECO:0000256" key="6">
    <source>
        <dbReference type="ARBA" id="ARBA00023287"/>
    </source>
</evidence>
<organism evidence="11 12">
    <name type="scientific">Terribacillus aidingensis</name>
    <dbReference type="NCBI Taxonomy" id="586416"/>
    <lineage>
        <taxon>Bacteria</taxon>
        <taxon>Bacillati</taxon>
        <taxon>Bacillota</taxon>
        <taxon>Bacilli</taxon>
        <taxon>Bacillales</taxon>
        <taxon>Bacillaceae</taxon>
        <taxon>Terribacillus</taxon>
    </lineage>
</organism>
<dbReference type="GO" id="GO:0071555">
    <property type="term" value="P:cell wall organization"/>
    <property type="evidence" value="ECO:0007669"/>
    <property type="project" value="UniProtKB-KW"/>
</dbReference>
<keyword evidence="12" id="KW-1185">Reference proteome</keyword>
<dbReference type="SMART" id="SM00644">
    <property type="entry name" value="Ami_2"/>
    <property type="match status" value="1"/>
</dbReference>
<comment type="catalytic activity">
    <reaction evidence="1">
        <text>Hydrolyzes the link between N-acetylmuramoyl residues and L-amino acid residues in certain cell-wall glycopeptides.</text>
        <dbReference type="EC" id="3.5.1.28"/>
    </reaction>
</comment>
<dbReference type="GO" id="GO:0008745">
    <property type="term" value="F:N-acetylmuramoyl-L-alanine amidase activity"/>
    <property type="evidence" value="ECO:0007669"/>
    <property type="project" value="UniProtKB-EC"/>
</dbReference>
<evidence type="ECO:0000313" key="11">
    <source>
        <dbReference type="EMBL" id="SNZ09901.1"/>
    </source>
</evidence>
<evidence type="ECO:0000256" key="1">
    <source>
        <dbReference type="ARBA" id="ARBA00001561"/>
    </source>
</evidence>
<dbReference type="GO" id="GO:0030435">
    <property type="term" value="P:sporulation resulting in formation of a cellular spore"/>
    <property type="evidence" value="ECO:0007669"/>
    <property type="project" value="UniProtKB-KW"/>
</dbReference>
<dbReference type="InterPro" id="IPR002477">
    <property type="entry name" value="Peptidoglycan-bd-like"/>
</dbReference>
<dbReference type="InterPro" id="IPR002502">
    <property type="entry name" value="Amidase_domain"/>
</dbReference>
<evidence type="ECO:0000256" key="4">
    <source>
        <dbReference type="ARBA" id="ARBA00022801"/>
    </source>
</evidence>
<dbReference type="InterPro" id="IPR036365">
    <property type="entry name" value="PGBD-like_sf"/>
</dbReference>
<dbReference type="OrthoDB" id="9794294at2"/>
<evidence type="ECO:0000256" key="2">
    <source>
        <dbReference type="ARBA" id="ARBA00007553"/>
    </source>
</evidence>
<dbReference type="Pfam" id="PF01510">
    <property type="entry name" value="Amidase_2"/>
    <property type="match status" value="1"/>
</dbReference>
<keyword evidence="4" id="KW-0378">Hydrolase</keyword>
<dbReference type="Proteomes" id="UP000219356">
    <property type="component" value="Unassembled WGS sequence"/>
</dbReference>
<comment type="similarity">
    <text evidence="2">Belongs to the N-acetylmuramoyl-L-alanine amidase 2 family.</text>
</comment>
<evidence type="ECO:0000313" key="12">
    <source>
        <dbReference type="Proteomes" id="UP000219356"/>
    </source>
</evidence>
<dbReference type="CDD" id="cd06583">
    <property type="entry name" value="PGRP"/>
    <property type="match status" value="1"/>
</dbReference>
<dbReference type="RefSeq" id="WP_097040637.1">
    <property type="nucleotide sequence ID" value="NZ_OBEK01000002.1"/>
</dbReference>
<evidence type="ECO:0000256" key="7">
    <source>
        <dbReference type="ARBA" id="ARBA00023316"/>
    </source>
</evidence>
<keyword evidence="7" id="KW-0961">Cell wall biogenesis/degradation</keyword>
<feature type="domain" description="N-acetylmuramoyl-L-alanine amidase" evidence="10">
    <location>
        <begin position="15"/>
        <end position="154"/>
    </location>
</feature>
<evidence type="ECO:0000256" key="9">
    <source>
        <dbReference type="ARBA" id="ARBA00032390"/>
    </source>
</evidence>
<dbReference type="Gene3D" id="1.10.101.10">
    <property type="entry name" value="PGBD-like superfamily/PGBD"/>
    <property type="match status" value="2"/>
</dbReference>
<keyword evidence="6" id="KW-0178">Competence</keyword>
<dbReference type="GO" id="GO:0009254">
    <property type="term" value="P:peptidoglycan turnover"/>
    <property type="evidence" value="ECO:0007669"/>
    <property type="project" value="TreeGrafter"/>
</dbReference>
<dbReference type="InterPro" id="IPR036505">
    <property type="entry name" value="Amidase/PGRP_sf"/>
</dbReference>
<keyword evidence="5" id="KW-0749">Sporulation</keyword>
<dbReference type="PANTHER" id="PTHR30417">
    <property type="entry name" value="N-ACETYLMURAMOYL-L-ALANINE AMIDASE AMID"/>
    <property type="match status" value="1"/>
</dbReference>
<dbReference type="EC" id="3.5.1.28" evidence="3"/>
<evidence type="ECO:0000256" key="5">
    <source>
        <dbReference type="ARBA" id="ARBA00022969"/>
    </source>
</evidence>
<dbReference type="SUPFAM" id="SSF55846">
    <property type="entry name" value="N-acetylmuramoyl-L-alanine amidase-like"/>
    <property type="match status" value="1"/>
</dbReference>
<gene>
    <name evidence="11" type="ORF">SAMN05421503_1409</name>
</gene>
<dbReference type="GO" id="GO:0009253">
    <property type="term" value="P:peptidoglycan catabolic process"/>
    <property type="evidence" value="ECO:0007669"/>
    <property type="project" value="InterPro"/>
</dbReference>